<dbReference type="EMBL" id="ML119796">
    <property type="protein sequence ID" value="RPA74236.1"/>
    <property type="molecule type" value="Genomic_DNA"/>
</dbReference>
<dbReference type="Proteomes" id="UP000275078">
    <property type="component" value="Unassembled WGS sequence"/>
</dbReference>
<feature type="region of interest" description="Disordered" evidence="1">
    <location>
        <begin position="429"/>
        <end position="450"/>
    </location>
</feature>
<keyword evidence="3" id="KW-1185">Reference proteome</keyword>
<evidence type="ECO:0000313" key="2">
    <source>
        <dbReference type="EMBL" id="RPA74236.1"/>
    </source>
</evidence>
<evidence type="ECO:0000256" key="1">
    <source>
        <dbReference type="SAM" id="MobiDB-lite"/>
    </source>
</evidence>
<name>A0A3N4HMU3_ASCIM</name>
<feature type="region of interest" description="Disordered" evidence="1">
    <location>
        <begin position="1"/>
        <end position="24"/>
    </location>
</feature>
<gene>
    <name evidence="2" type="ORF">BJ508DRAFT_333265</name>
</gene>
<feature type="region of interest" description="Disordered" evidence="1">
    <location>
        <begin position="223"/>
        <end position="250"/>
    </location>
</feature>
<sequence>MEPTKHSESPEPGMVHFTSETPPKGHEQEFVWQIRDFRSIARYVGAYIFAGPDGCVKLEEQNQRYFRGLKTLTERLKEFEAQPGWEDMKEVNLKYWKATYEAFLNASDMDLNLVGERLRDNIADTFESWFAEEFTTNEALFVPPRERNAPTLQLIANDQCQCLYSINPVWFKPVEVSPRLTRVIVDKWKRTANATLDLEKKNDRRRFRVELCKEMLPKVASETQERSKHVESYTEREFVSTPPGSNEPKPVGEVIGAVARPFRQVYLEGQYVGRWQTAVEIGLRTLTRTGFEEEIKANEEKKETPWYEKRPDLLALMLLNRRNVRFEPTEEFVALLNEPKYKIEGLPFATKEDQEKLTAILDEWKEQIRKQAILQYLFRKITWDFFECADSLSQNYGMSRPRDFDDPMSPEGTAEFMILTLSGNRGALRERDDYSSDSDLQMRDGSEDSE</sequence>
<feature type="compositionally biased region" description="Basic and acidic residues" evidence="1">
    <location>
        <begin position="223"/>
        <end position="238"/>
    </location>
</feature>
<organism evidence="2 3">
    <name type="scientific">Ascobolus immersus RN42</name>
    <dbReference type="NCBI Taxonomy" id="1160509"/>
    <lineage>
        <taxon>Eukaryota</taxon>
        <taxon>Fungi</taxon>
        <taxon>Dikarya</taxon>
        <taxon>Ascomycota</taxon>
        <taxon>Pezizomycotina</taxon>
        <taxon>Pezizomycetes</taxon>
        <taxon>Pezizales</taxon>
        <taxon>Ascobolaceae</taxon>
        <taxon>Ascobolus</taxon>
    </lineage>
</organism>
<proteinExistence type="predicted"/>
<protein>
    <submittedName>
        <fullName evidence="2">Uncharacterized protein</fullName>
    </submittedName>
</protein>
<evidence type="ECO:0000313" key="3">
    <source>
        <dbReference type="Proteomes" id="UP000275078"/>
    </source>
</evidence>
<dbReference type="AlphaFoldDB" id="A0A3N4HMU3"/>
<reference evidence="2 3" key="1">
    <citation type="journal article" date="2018" name="Nat. Ecol. Evol.">
        <title>Pezizomycetes genomes reveal the molecular basis of ectomycorrhizal truffle lifestyle.</title>
        <authorList>
            <person name="Murat C."/>
            <person name="Payen T."/>
            <person name="Noel B."/>
            <person name="Kuo A."/>
            <person name="Morin E."/>
            <person name="Chen J."/>
            <person name="Kohler A."/>
            <person name="Krizsan K."/>
            <person name="Balestrini R."/>
            <person name="Da Silva C."/>
            <person name="Montanini B."/>
            <person name="Hainaut M."/>
            <person name="Levati E."/>
            <person name="Barry K.W."/>
            <person name="Belfiori B."/>
            <person name="Cichocki N."/>
            <person name="Clum A."/>
            <person name="Dockter R.B."/>
            <person name="Fauchery L."/>
            <person name="Guy J."/>
            <person name="Iotti M."/>
            <person name="Le Tacon F."/>
            <person name="Lindquist E.A."/>
            <person name="Lipzen A."/>
            <person name="Malagnac F."/>
            <person name="Mello A."/>
            <person name="Molinier V."/>
            <person name="Miyauchi S."/>
            <person name="Poulain J."/>
            <person name="Riccioni C."/>
            <person name="Rubini A."/>
            <person name="Sitrit Y."/>
            <person name="Splivallo R."/>
            <person name="Traeger S."/>
            <person name="Wang M."/>
            <person name="Zifcakova L."/>
            <person name="Wipf D."/>
            <person name="Zambonelli A."/>
            <person name="Paolocci F."/>
            <person name="Nowrousian M."/>
            <person name="Ottonello S."/>
            <person name="Baldrian P."/>
            <person name="Spatafora J.W."/>
            <person name="Henrissat B."/>
            <person name="Nagy L.G."/>
            <person name="Aury J.M."/>
            <person name="Wincker P."/>
            <person name="Grigoriev I.V."/>
            <person name="Bonfante P."/>
            <person name="Martin F.M."/>
        </authorList>
    </citation>
    <scope>NUCLEOTIDE SEQUENCE [LARGE SCALE GENOMIC DNA]</scope>
    <source>
        <strain evidence="2 3">RN42</strain>
    </source>
</reference>
<accession>A0A3N4HMU3</accession>